<dbReference type="AlphaFoldDB" id="A0A174YPU8"/>
<name>A0A174YPU8_9FIRM</name>
<evidence type="ECO:0000313" key="1">
    <source>
        <dbReference type="EMBL" id="CUQ77153.1"/>
    </source>
</evidence>
<gene>
    <name evidence="1" type="ORF">ERS852490_01420</name>
</gene>
<sequence length="62" mass="7196">MMSDVLVIKSRHAVRPERLRELRRDILTQKETGVIVLPSCVDAVIVPDDIKIVIDDEEREER</sequence>
<evidence type="ECO:0000313" key="2">
    <source>
        <dbReference type="Proteomes" id="UP000095621"/>
    </source>
</evidence>
<proteinExistence type="predicted"/>
<accession>A0A174YPU8</accession>
<dbReference type="Proteomes" id="UP000095621">
    <property type="component" value="Unassembled WGS sequence"/>
</dbReference>
<protein>
    <submittedName>
        <fullName evidence="1">Uncharacterized protein</fullName>
    </submittedName>
</protein>
<dbReference type="RefSeq" id="WP_156327296.1">
    <property type="nucleotide sequence ID" value="NZ_CZBU01000003.1"/>
</dbReference>
<organism evidence="1 2">
    <name type="scientific">Lachnospira eligens</name>
    <dbReference type="NCBI Taxonomy" id="39485"/>
    <lineage>
        <taxon>Bacteria</taxon>
        <taxon>Bacillati</taxon>
        <taxon>Bacillota</taxon>
        <taxon>Clostridia</taxon>
        <taxon>Lachnospirales</taxon>
        <taxon>Lachnospiraceae</taxon>
        <taxon>Lachnospira</taxon>
    </lineage>
</organism>
<reference evidence="1 2" key="1">
    <citation type="submission" date="2015-09" db="EMBL/GenBank/DDBJ databases">
        <authorList>
            <consortium name="Pathogen Informatics"/>
        </authorList>
    </citation>
    <scope>NUCLEOTIDE SEQUENCE [LARGE SCALE GENOMIC DNA]</scope>
    <source>
        <strain evidence="1 2">2789STDY5834875</strain>
    </source>
</reference>
<dbReference type="EMBL" id="CZBU01000003">
    <property type="protein sequence ID" value="CUQ77153.1"/>
    <property type="molecule type" value="Genomic_DNA"/>
</dbReference>